<keyword evidence="1" id="KW-0732">Signal</keyword>
<protein>
    <submittedName>
        <fullName evidence="2">Uncharacterized protein</fullName>
    </submittedName>
</protein>
<sequence length="71" mass="7894">MKLQRLVLGAAYITPLWAGWASHEDQQREPCPTPQACCDDNVREMSAEACQRCPSARRARHLPALSCSCHA</sequence>
<evidence type="ECO:0000313" key="2">
    <source>
        <dbReference type="EMBL" id="TNN73323.1"/>
    </source>
</evidence>
<feature type="chain" id="PRO_5021190087" evidence="1">
    <location>
        <begin position="19"/>
        <end position="71"/>
    </location>
</feature>
<keyword evidence="3" id="KW-1185">Reference proteome</keyword>
<organism evidence="2 3">
    <name type="scientific">Liparis tanakae</name>
    <name type="common">Tanaka's snailfish</name>
    <dbReference type="NCBI Taxonomy" id="230148"/>
    <lineage>
        <taxon>Eukaryota</taxon>
        <taxon>Metazoa</taxon>
        <taxon>Chordata</taxon>
        <taxon>Craniata</taxon>
        <taxon>Vertebrata</taxon>
        <taxon>Euteleostomi</taxon>
        <taxon>Actinopterygii</taxon>
        <taxon>Neopterygii</taxon>
        <taxon>Teleostei</taxon>
        <taxon>Neoteleostei</taxon>
        <taxon>Acanthomorphata</taxon>
        <taxon>Eupercaria</taxon>
        <taxon>Perciformes</taxon>
        <taxon>Cottioidei</taxon>
        <taxon>Cottales</taxon>
        <taxon>Liparidae</taxon>
        <taxon>Liparis</taxon>
    </lineage>
</organism>
<gene>
    <name evidence="2" type="ORF">EYF80_016486</name>
</gene>
<accession>A0A4Z2I871</accession>
<evidence type="ECO:0000313" key="3">
    <source>
        <dbReference type="Proteomes" id="UP000314294"/>
    </source>
</evidence>
<comment type="caution">
    <text evidence="2">The sequence shown here is derived from an EMBL/GenBank/DDBJ whole genome shotgun (WGS) entry which is preliminary data.</text>
</comment>
<feature type="signal peptide" evidence="1">
    <location>
        <begin position="1"/>
        <end position="18"/>
    </location>
</feature>
<name>A0A4Z2I871_9TELE</name>
<dbReference type="EMBL" id="SRLO01000126">
    <property type="protein sequence ID" value="TNN73323.1"/>
    <property type="molecule type" value="Genomic_DNA"/>
</dbReference>
<proteinExistence type="predicted"/>
<dbReference type="Proteomes" id="UP000314294">
    <property type="component" value="Unassembled WGS sequence"/>
</dbReference>
<evidence type="ECO:0000256" key="1">
    <source>
        <dbReference type="SAM" id="SignalP"/>
    </source>
</evidence>
<dbReference type="AlphaFoldDB" id="A0A4Z2I871"/>
<reference evidence="2 3" key="1">
    <citation type="submission" date="2019-03" db="EMBL/GenBank/DDBJ databases">
        <title>First draft genome of Liparis tanakae, snailfish: a comprehensive survey of snailfish specific genes.</title>
        <authorList>
            <person name="Kim W."/>
            <person name="Song I."/>
            <person name="Jeong J.-H."/>
            <person name="Kim D."/>
            <person name="Kim S."/>
            <person name="Ryu S."/>
            <person name="Song J.Y."/>
            <person name="Lee S.K."/>
        </authorList>
    </citation>
    <scope>NUCLEOTIDE SEQUENCE [LARGE SCALE GENOMIC DNA]</scope>
    <source>
        <tissue evidence="2">Muscle</tissue>
    </source>
</reference>